<evidence type="ECO:0000313" key="1">
    <source>
        <dbReference type="EMBL" id="THH41128.1"/>
    </source>
</evidence>
<comment type="caution">
    <text evidence="1">The sequence shown here is derived from an EMBL/GenBank/DDBJ whole genome shotgun (WGS) entry which is preliminary data.</text>
</comment>
<name>A0A4S4NRW3_9BACT</name>
<proteinExistence type="predicted"/>
<accession>A0A4S4NRW3</accession>
<dbReference type="OrthoDB" id="1490236at2"/>
<dbReference type="AlphaFoldDB" id="A0A4S4NRW3"/>
<protein>
    <submittedName>
        <fullName evidence="1">Uncharacterized protein</fullName>
    </submittedName>
</protein>
<organism evidence="1 2">
    <name type="scientific">Neolewinella litorea</name>
    <dbReference type="NCBI Taxonomy" id="2562452"/>
    <lineage>
        <taxon>Bacteria</taxon>
        <taxon>Pseudomonadati</taxon>
        <taxon>Bacteroidota</taxon>
        <taxon>Saprospiria</taxon>
        <taxon>Saprospirales</taxon>
        <taxon>Lewinellaceae</taxon>
        <taxon>Neolewinella</taxon>
    </lineage>
</organism>
<sequence length="377" mass="41893">MELRTAVGLLACIWLLPLSGQDNSRFADELTLADGTTLQVDLRKTGATELAQSISFTVPEGGERSLTPSMVAEFQFGKTGRTYRQVAVELPYPRSTDPPTEQLRFGEVLASGDVELIKVALSSSEYDLEAADGEPYLYLLREGEVELVLKLSSIMVYERLHANPARFRNLLKFLTRDCPRALAMARTANFADSDILRVLDAYGDCDAGRQVILDRSLLRGGVRIEHYARGFNIDIRDGDFSDRQLSAGLGYLAMARFNERFRRLAVLASLDFVYHSFRWEMISDVSQSMVRGNFSLGYTVSGGEKLGLQLTAGLSNYNAISSGFRSFFSNNYFLLNGGANLHSGNFLLGVHYEYLPGQISRRPGNQLVTTLGYRVVL</sequence>
<dbReference type="EMBL" id="SRSF01000001">
    <property type="protein sequence ID" value="THH41128.1"/>
    <property type="molecule type" value="Genomic_DNA"/>
</dbReference>
<evidence type="ECO:0000313" key="2">
    <source>
        <dbReference type="Proteomes" id="UP000308528"/>
    </source>
</evidence>
<dbReference type="Proteomes" id="UP000308528">
    <property type="component" value="Unassembled WGS sequence"/>
</dbReference>
<keyword evidence="2" id="KW-1185">Reference proteome</keyword>
<dbReference type="RefSeq" id="WP_136455954.1">
    <property type="nucleotide sequence ID" value="NZ_SRSF01000001.1"/>
</dbReference>
<gene>
    <name evidence="1" type="ORF">E4021_00600</name>
</gene>
<reference evidence="1 2" key="1">
    <citation type="submission" date="2019-04" db="EMBL/GenBank/DDBJ databases">
        <title>Lewinella litorea sp. nov., isolated from a marine sand.</title>
        <authorList>
            <person name="Yoon J.-H."/>
        </authorList>
    </citation>
    <scope>NUCLEOTIDE SEQUENCE [LARGE SCALE GENOMIC DNA]</scope>
    <source>
        <strain evidence="1 2">HSMS-39</strain>
    </source>
</reference>